<reference evidence="8 9" key="1">
    <citation type="submission" date="2018-06" db="EMBL/GenBank/DDBJ databases">
        <authorList>
            <consortium name="Pathogen Informatics"/>
            <person name="Doyle S."/>
        </authorList>
    </citation>
    <scope>NUCLEOTIDE SEQUENCE [LARGE SCALE GENOMIC DNA]</scope>
    <source>
        <strain evidence="8 9">NCTC11807</strain>
    </source>
</reference>
<keyword evidence="5 7" id="KW-0720">Serine protease</keyword>
<keyword evidence="4 7" id="KW-0378">Hydrolase</keyword>
<dbReference type="InterPro" id="IPR043504">
    <property type="entry name" value="Peptidase_S1_PA_chymotrypsin"/>
</dbReference>
<sequence>MKFKKAIVSVLATTILVPSMIIFDTHQHAKAVGNYYYNGMENHNASAAYNKAKKVDNSQIVIKRYNYAYRNKYKAVGRVSNMDGWKGPGKDSMGTGFMVGNHTFVTNAHVVDKKNGQRTSPSKIKFQLNRDGKKIPYTFQAKKIYKVPSYDMVVVETKENMVKKANVQSLKLASNQQIKSLKFNNKLYSLGYPVMNGNNTYAYWNKLRFLQESSNKSELVTKDKFRAGDSGSPMVDSKYVVYGIRTYGYNLGGSSNHPYVKQEVAGGESLYSNPRAFILKHNK</sequence>
<dbReference type="RefSeq" id="WP_115312464.1">
    <property type="nucleotide sequence ID" value="NZ_CP066042.1"/>
</dbReference>
<proteinExistence type="inferred from homology"/>
<keyword evidence="2 7" id="KW-0645">Protease</keyword>
<keyword evidence="3" id="KW-0732">Signal</keyword>
<dbReference type="GeneID" id="63935358"/>
<feature type="active site" description="Charge relay system" evidence="6">
    <location>
        <position position="109"/>
    </location>
</feature>
<dbReference type="GO" id="GO:0008236">
    <property type="term" value="F:serine-type peptidase activity"/>
    <property type="evidence" value="ECO:0007669"/>
    <property type="project" value="UniProtKB-KW"/>
</dbReference>
<gene>
    <name evidence="8" type="primary">splF</name>
    <name evidence="8" type="ORF">NCTC11807_00059</name>
</gene>
<organism evidence="8 9">
    <name type="scientific">Staphylococcus saccharolyticus</name>
    <dbReference type="NCBI Taxonomy" id="33028"/>
    <lineage>
        <taxon>Bacteria</taxon>
        <taxon>Bacillati</taxon>
        <taxon>Bacillota</taxon>
        <taxon>Bacilli</taxon>
        <taxon>Bacillales</taxon>
        <taxon>Staphylococcaceae</taxon>
        <taxon>Staphylococcus</taxon>
    </lineage>
</organism>
<dbReference type="InterPro" id="IPR009003">
    <property type="entry name" value="Peptidase_S1_PA"/>
</dbReference>
<evidence type="ECO:0000256" key="5">
    <source>
        <dbReference type="ARBA" id="ARBA00022825"/>
    </source>
</evidence>
<dbReference type="InterPro" id="IPR008256">
    <property type="entry name" value="Peptidase_S1B"/>
</dbReference>
<keyword evidence="9" id="KW-1185">Reference proteome</keyword>
<evidence type="ECO:0000313" key="9">
    <source>
        <dbReference type="Proteomes" id="UP000255425"/>
    </source>
</evidence>
<evidence type="ECO:0000256" key="4">
    <source>
        <dbReference type="ARBA" id="ARBA00022801"/>
    </source>
</evidence>
<evidence type="ECO:0000256" key="6">
    <source>
        <dbReference type="PIRSR" id="PIRSR608256-1"/>
    </source>
</evidence>
<dbReference type="EMBL" id="UHDZ01000001">
    <property type="protein sequence ID" value="SUM66915.1"/>
    <property type="molecule type" value="Genomic_DNA"/>
</dbReference>
<feature type="active site" description="Charge relay system" evidence="6">
    <location>
        <position position="151"/>
    </location>
</feature>
<evidence type="ECO:0000256" key="2">
    <source>
        <dbReference type="ARBA" id="ARBA00022670"/>
    </source>
</evidence>
<dbReference type="SUPFAM" id="SSF50494">
    <property type="entry name" value="Trypsin-like serine proteases"/>
    <property type="match status" value="1"/>
</dbReference>
<accession>A0A380GY27</accession>
<dbReference type="PRINTS" id="PR00839">
    <property type="entry name" value="V8PROTEASE"/>
</dbReference>
<protein>
    <recommendedName>
        <fullName evidence="7">Serine protease</fullName>
        <ecNumber evidence="7">3.4.21.-</ecNumber>
    </recommendedName>
</protein>
<evidence type="ECO:0000256" key="7">
    <source>
        <dbReference type="RuleBase" id="RU004296"/>
    </source>
</evidence>
<dbReference type="GO" id="GO:0006508">
    <property type="term" value="P:proteolysis"/>
    <property type="evidence" value="ECO:0007669"/>
    <property type="project" value="UniProtKB-KW"/>
</dbReference>
<comment type="similarity">
    <text evidence="1 7">Belongs to the peptidase S1B family.</text>
</comment>
<feature type="active site" description="Charge relay system" evidence="6">
    <location>
        <position position="230"/>
    </location>
</feature>
<dbReference type="Proteomes" id="UP000255425">
    <property type="component" value="Unassembled WGS sequence"/>
</dbReference>
<dbReference type="AlphaFoldDB" id="A0A380GY27"/>
<name>A0A380GY27_9STAP</name>
<evidence type="ECO:0000313" key="8">
    <source>
        <dbReference type="EMBL" id="SUM66915.1"/>
    </source>
</evidence>
<evidence type="ECO:0000256" key="3">
    <source>
        <dbReference type="ARBA" id="ARBA00022729"/>
    </source>
</evidence>
<dbReference type="Gene3D" id="2.40.10.10">
    <property type="entry name" value="Trypsin-like serine proteases"/>
    <property type="match status" value="2"/>
</dbReference>
<dbReference type="EC" id="3.4.21.-" evidence="7"/>
<evidence type="ECO:0000256" key="1">
    <source>
        <dbReference type="ARBA" id="ARBA00008764"/>
    </source>
</evidence>
<dbReference type="Pfam" id="PF13365">
    <property type="entry name" value="Trypsin_2"/>
    <property type="match status" value="1"/>
</dbReference>